<proteinExistence type="predicted"/>
<protein>
    <submittedName>
        <fullName evidence="2">Ribosomal protein S18 acetylase RimI</fullName>
    </submittedName>
</protein>
<dbReference type="AlphaFoldDB" id="A0A1I6R756"/>
<dbReference type="Pfam" id="PF13302">
    <property type="entry name" value="Acetyltransf_3"/>
    <property type="match status" value="1"/>
</dbReference>
<dbReference type="GO" id="GO:0016747">
    <property type="term" value="F:acyltransferase activity, transferring groups other than amino-acyl groups"/>
    <property type="evidence" value="ECO:0007669"/>
    <property type="project" value="InterPro"/>
</dbReference>
<keyword evidence="3" id="KW-1185">Reference proteome</keyword>
<dbReference type="GO" id="GO:0005840">
    <property type="term" value="C:ribosome"/>
    <property type="evidence" value="ECO:0007669"/>
    <property type="project" value="UniProtKB-KW"/>
</dbReference>
<dbReference type="CDD" id="cd04301">
    <property type="entry name" value="NAT_SF"/>
    <property type="match status" value="1"/>
</dbReference>
<evidence type="ECO:0000259" key="1">
    <source>
        <dbReference type="PROSITE" id="PS51186"/>
    </source>
</evidence>
<evidence type="ECO:0000313" key="2">
    <source>
        <dbReference type="EMBL" id="SFS60509.1"/>
    </source>
</evidence>
<name>A0A1I6R756_9BACL</name>
<gene>
    <name evidence="2" type="ORF">SAMN05444972_104205</name>
</gene>
<dbReference type="Gene3D" id="3.40.630.30">
    <property type="match status" value="1"/>
</dbReference>
<reference evidence="3" key="1">
    <citation type="submission" date="2016-10" db="EMBL/GenBank/DDBJ databases">
        <authorList>
            <person name="Varghese N."/>
            <person name="Submissions S."/>
        </authorList>
    </citation>
    <scope>NUCLEOTIDE SEQUENCE [LARGE SCALE GENOMIC DNA]</scope>
    <source>
        <strain evidence="3">DSM 45789</strain>
    </source>
</reference>
<dbReference type="InterPro" id="IPR016181">
    <property type="entry name" value="Acyl_CoA_acyltransferase"/>
</dbReference>
<sequence length="173" mass="20025">MPFETRRLQIDKVDTPDLVTLLPIYQSNPTYVNWTEGSLDEHGHLAILQRDWQIAASTSGQHLAAIREKKEDKVIGILEWYDENPTDHYPWLGLLIIHGDEQRKGLGREATEGFISYIKDTTTWRALRIGVLEENHLAQTFWQSLGFIPFEVVEKQFPAGLKRVIKMERQIIS</sequence>
<dbReference type="OrthoDB" id="9782266at2"/>
<evidence type="ECO:0000313" key="3">
    <source>
        <dbReference type="Proteomes" id="UP000198660"/>
    </source>
</evidence>
<keyword evidence="2" id="KW-0687">Ribonucleoprotein</keyword>
<accession>A0A1I6R756</accession>
<dbReference type="SUPFAM" id="SSF55729">
    <property type="entry name" value="Acyl-CoA N-acyltransferases (Nat)"/>
    <property type="match status" value="1"/>
</dbReference>
<dbReference type="RefSeq" id="WP_091835936.1">
    <property type="nucleotide sequence ID" value="NZ_FPAA01000004.1"/>
</dbReference>
<dbReference type="PROSITE" id="PS51186">
    <property type="entry name" value="GNAT"/>
    <property type="match status" value="1"/>
</dbReference>
<keyword evidence="2" id="KW-0689">Ribosomal protein</keyword>
<dbReference type="EMBL" id="FPAA01000004">
    <property type="protein sequence ID" value="SFS60509.1"/>
    <property type="molecule type" value="Genomic_DNA"/>
</dbReference>
<organism evidence="2 3">
    <name type="scientific">Marininema halotolerans</name>
    <dbReference type="NCBI Taxonomy" id="1155944"/>
    <lineage>
        <taxon>Bacteria</taxon>
        <taxon>Bacillati</taxon>
        <taxon>Bacillota</taxon>
        <taxon>Bacilli</taxon>
        <taxon>Bacillales</taxon>
        <taxon>Thermoactinomycetaceae</taxon>
        <taxon>Marininema</taxon>
    </lineage>
</organism>
<dbReference type="InterPro" id="IPR000182">
    <property type="entry name" value="GNAT_dom"/>
</dbReference>
<dbReference type="Proteomes" id="UP000198660">
    <property type="component" value="Unassembled WGS sequence"/>
</dbReference>
<feature type="domain" description="N-acetyltransferase" evidence="1">
    <location>
        <begin position="8"/>
        <end position="172"/>
    </location>
</feature>